<comment type="caution">
    <text evidence="2">The sequence shown here is derived from an EMBL/GenBank/DDBJ whole genome shotgun (WGS) entry which is preliminary data.</text>
</comment>
<dbReference type="Proteomes" id="UP000004080">
    <property type="component" value="Unassembled WGS sequence"/>
</dbReference>
<dbReference type="PIRSF" id="PIRSF037834">
    <property type="entry name" value="PA_CoA_Oase3"/>
    <property type="match status" value="1"/>
</dbReference>
<organism evidence="2 3">
    <name type="scientific">Fictibacillus macauensis ZFHKF-1</name>
    <dbReference type="NCBI Taxonomy" id="1196324"/>
    <lineage>
        <taxon>Bacteria</taxon>
        <taxon>Bacillati</taxon>
        <taxon>Bacillota</taxon>
        <taxon>Bacilli</taxon>
        <taxon>Bacillales</taxon>
        <taxon>Fictibacillaceae</taxon>
        <taxon>Fictibacillus</taxon>
    </lineage>
</organism>
<dbReference type="AlphaFoldDB" id="I8UG63"/>
<dbReference type="EMBL" id="AKKV01000024">
    <property type="protein sequence ID" value="EIT85823.1"/>
    <property type="molecule type" value="Genomic_DNA"/>
</dbReference>
<dbReference type="InterPro" id="IPR012347">
    <property type="entry name" value="Ferritin-like"/>
</dbReference>
<dbReference type="RefSeq" id="WP_007201755.1">
    <property type="nucleotide sequence ID" value="NZ_AKKV01000024.1"/>
</dbReference>
<dbReference type="Gene3D" id="1.20.1260.10">
    <property type="match status" value="1"/>
</dbReference>
<dbReference type="Pfam" id="PF05138">
    <property type="entry name" value="PaaA_PaaC"/>
    <property type="match status" value="1"/>
</dbReference>
<dbReference type="InterPro" id="IPR009078">
    <property type="entry name" value="Ferritin-like_SF"/>
</dbReference>
<dbReference type="PATRIC" id="fig|1196324.3.peg.1705"/>
<dbReference type="PANTHER" id="PTHR30458">
    <property type="entry name" value="PHENYLACETIC ACID DEGRADATION PROTEIN PAA"/>
    <property type="match status" value="1"/>
</dbReference>
<evidence type="ECO:0000313" key="2">
    <source>
        <dbReference type="EMBL" id="EIT85823.1"/>
    </source>
</evidence>
<protein>
    <submittedName>
        <fullName evidence="2">Phenylacetate-CoA oxygenase subunit PaaI</fullName>
    </submittedName>
</protein>
<dbReference type="OrthoDB" id="9789947at2"/>
<reference evidence="2 3" key="1">
    <citation type="journal article" date="2012" name="J. Bacteriol.">
        <title>Genome of Bacillus macauensis ZFHKF-1, a Long-Chain-Forming Bacterium.</title>
        <authorList>
            <person name="Cai L."/>
            <person name="Zhang T."/>
        </authorList>
    </citation>
    <scope>NUCLEOTIDE SEQUENCE [LARGE SCALE GENOMIC DNA]</scope>
    <source>
        <strain evidence="2 3">ZFHKF-1</strain>
    </source>
</reference>
<dbReference type="GO" id="GO:0010124">
    <property type="term" value="P:phenylacetate catabolic process"/>
    <property type="evidence" value="ECO:0007669"/>
    <property type="project" value="InterPro"/>
</dbReference>
<name>I8UG63_9BACL</name>
<evidence type="ECO:0000313" key="3">
    <source>
        <dbReference type="Proteomes" id="UP000004080"/>
    </source>
</evidence>
<gene>
    <name evidence="2" type="ORF">A374_08309</name>
</gene>
<feature type="region of interest" description="Disordered" evidence="1">
    <location>
        <begin position="221"/>
        <end position="240"/>
    </location>
</feature>
<dbReference type="InterPro" id="IPR011882">
    <property type="entry name" value="PaaC"/>
</dbReference>
<sequence>MSNEEMKALKELIYQLADDDFILAYRGSEWLGLAPHIEEDVAFSSINQDMMGHATMYFQLLEALGEQEADQNAHLRAPEAFRNAVLLEEVNGTGSYLHQPNYDWAFTVVRNYFYSVHKKIRLDSLRLSSYEPLRNVAKKILMEQQYHLMHWEVWFRQLLTSTDEAKRRMTEAMVKVWASFGGVLTLGPYYGEMVKANFIDDENVLKTRWMSAIKKVLNETNTNMLPGEPGMTSGNGRKGEHTTDLQQAIATLAEVYVTNPAVSW</sequence>
<dbReference type="PANTHER" id="PTHR30458:SF0">
    <property type="entry name" value="1,2-PHENYLACETYL-COA EPOXIDASE, SUBUNIT C"/>
    <property type="match status" value="1"/>
</dbReference>
<keyword evidence="3" id="KW-1185">Reference proteome</keyword>
<accession>I8UG63</accession>
<evidence type="ECO:0000256" key="1">
    <source>
        <dbReference type="SAM" id="MobiDB-lite"/>
    </source>
</evidence>
<dbReference type="NCBIfam" id="TIGR02158">
    <property type="entry name" value="PA_CoA_Oxy3"/>
    <property type="match status" value="1"/>
</dbReference>
<proteinExistence type="predicted"/>
<dbReference type="GO" id="GO:0005829">
    <property type="term" value="C:cytosol"/>
    <property type="evidence" value="ECO:0007669"/>
    <property type="project" value="TreeGrafter"/>
</dbReference>
<dbReference type="SUPFAM" id="SSF47240">
    <property type="entry name" value="Ferritin-like"/>
    <property type="match status" value="1"/>
</dbReference>
<dbReference type="InterPro" id="IPR052703">
    <property type="entry name" value="Aromatic_CoA_ox/epox"/>
</dbReference>
<dbReference type="InterPro" id="IPR007814">
    <property type="entry name" value="PaaA_PaaC"/>
</dbReference>
<dbReference type="eggNOG" id="COG3396">
    <property type="taxonomic scope" value="Bacteria"/>
</dbReference>
<dbReference type="STRING" id="1196324.A374_08309"/>